<protein>
    <submittedName>
        <fullName evidence="1">Uncharacterized protein</fullName>
    </submittedName>
</protein>
<sequence>MSSVIDQVFHQCFLHKMSLTQRKRIFKEQDLPEATWDARVNGINRLHAAEMHAAGYGFAVSSNKSMMGLVLCKVLTVYSKGGGNHGKHGYMDDVPAAITAASNIAVQMYQYQGIGTLFTEKPLMHHAFPHLLCFDLIPSSSFLSVLGETPIRTEDDLSISQADLNLFHTLKARPIAISNAIKKFKKSKGNSDDTDVMDDEA</sequence>
<accession>A0A8H4VK66</accession>
<dbReference type="Proteomes" id="UP000521872">
    <property type="component" value="Unassembled WGS sequence"/>
</dbReference>
<reference evidence="1 2" key="1">
    <citation type="submission" date="2019-12" db="EMBL/GenBank/DDBJ databases">
        <authorList>
            <person name="Floudas D."/>
            <person name="Bentzer J."/>
            <person name="Ahren D."/>
            <person name="Johansson T."/>
            <person name="Persson P."/>
            <person name="Tunlid A."/>
        </authorList>
    </citation>
    <scope>NUCLEOTIDE SEQUENCE [LARGE SCALE GENOMIC DNA]</scope>
    <source>
        <strain evidence="1 2">CBS 102.39</strain>
    </source>
</reference>
<keyword evidence="2" id="KW-1185">Reference proteome</keyword>
<gene>
    <name evidence="1" type="ORF">D9613_007020</name>
</gene>
<name>A0A8H4VK66_9AGAR</name>
<proteinExistence type="predicted"/>
<dbReference type="EMBL" id="JAACJL010000058">
    <property type="protein sequence ID" value="KAF4610889.1"/>
    <property type="molecule type" value="Genomic_DNA"/>
</dbReference>
<dbReference type="AlphaFoldDB" id="A0A8H4VK66"/>
<evidence type="ECO:0000313" key="1">
    <source>
        <dbReference type="EMBL" id="KAF4610889.1"/>
    </source>
</evidence>
<organism evidence="1 2">
    <name type="scientific">Agrocybe pediades</name>
    <dbReference type="NCBI Taxonomy" id="84607"/>
    <lineage>
        <taxon>Eukaryota</taxon>
        <taxon>Fungi</taxon>
        <taxon>Dikarya</taxon>
        <taxon>Basidiomycota</taxon>
        <taxon>Agaricomycotina</taxon>
        <taxon>Agaricomycetes</taxon>
        <taxon>Agaricomycetidae</taxon>
        <taxon>Agaricales</taxon>
        <taxon>Agaricineae</taxon>
        <taxon>Strophariaceae</taxon>
        <taxon>Agrocybe</taxon>
    </lineage>
</organism>
<comment type="caution">
    <text evidence="1">The sequence shown here is derived from an EMBL/GenBank/DDBJ whole genome shotgun (WGS) entry which is preliminary data.</text>
</comment>
<evidence type="ECO:0000313" key="2">
    <source>
        <dbReference type="Proteomes" id="UP000521872"/>
    </source>
</evidence>